<proteinExistence type="predicted"/>
<dbReference type="InterPro" id="IPR026906">
    <property type="entry name" value="LRR_5"/>
</dbReference>
<feature type="region of interest" description="Disordered" evidence="1">
    <location>
        <begin position="209"/>
        <end position="233"/>
    </location>
</feature>
<protein>
    <submittedName>
        <fullName evidence="2">Uncharacterized protein</fullName>
    </submittedName>
</protein>
<dbReference type="Pfam" id="PF13306">
    <property type="entry name" value="LRR_5"/>
    <property type="match status" value="1"/>
</dbReference>
<reference evidence="2 3" key="1">
    <citation type="journal article" date="2023" name="Commun. Biol.">
        <title>Genome analysis of Parmales, the sister group of diatoms, reveals the evolutionary specialization of diatoms from phago-mixotrophs to photoautotrophs.</title>
        <authorList>
            <person name="Ban H."/>
            <person name="Sato S."/>
            <person name="Yoshikawa S."/>
            <person name="Yamada K."/>
            <person name="Nakamura Y."/>
            <person name="Ichinomiya M."/>
            <person name="Sato N."/>
            <person name="Blanc-Mathieu R."/>
            <person name="Endo H."/>
            <person name="Kuwata A."/>
            <person name="Ogata H."/>
        </authorList>
    </citation>
    <scope>NUCLEOTIDE SEQUENCE [LARGE SCALE GENOMIC DNA]</scope>
</reference>
<dbReference type="EMBL" id="BRYB01002555">
    <property type="protein sequence ID" value="GMI21710.1"/>
    <property type="molecule type" value="Genomic_DNA"/>
</dbReference>
<dbReference type="PANTHER" id="PTHR45661">
    <property type="entry name" value="SURFACE ANTIGEN"/>
    <property type="match status" value="1"/>
</dbReference>
<comment type="caution">
    <text evidence="2">The sequence shown here is derived from an EMBL/GenBank/DDBJ whole genome shotgun (WGS) entry which is preliminary data.</text>
</comment>
<dbReference type="PANTHER" id="PTHR45661:SF3">
    <property type="entry name" value="IG-LIKE DOMAIN-CONTAINING PROTEIN"/>
    <property type="match status" value="1"/>
</dbReference>
<feature type="region of interest" description="Disordered" evidence="1">
    <location>
        <begin position="246"/>
        <end position="280"/>
    </location>
</feature>
<sequence length="468" mass="49769">MSKAVVCTGAEPTRDDGIHFKGEWQDDEDVTDVIVADWVTEIKRQAFQGCKGLTNLSFLKDSAVTTVGYGAFWNSRVTSLHGVEGVRKIGFAAFTHCKDLRTIEGLGCEEMGDCCFAYCTLLKSMKGWPASMTVIPVGCFWNCTGMATVGCDLSHVTSIEVHPEHGHAFAGCTSLLPPSLSAPGSDPAAVLAFLKEMASNEREAARNAALAAEQDAERAEQAEQDAERAARAAEDSLLAELDAEDAAKKAGKKKKKKKKKASGKQGKAGQGEEADDWRTAFQRYEQSDMMRGVDERKRQRNLKEAARIMAAHEQKIAARSLPPSLDPPPAAPPAAPNALEETTEDIEAQIAALGLDLAPLPAPDELAETAEDIDAQIAALGPPPDFPPAPPPAAAPDAFLESLLAAPPPPAPPQSLKETVAELHVSVFGADPPPGASLLAVVEKLEAEFGYVGTGTVGERINNVRLQF</sequence>
<evidence type="ECO:0000256" key="1">
    <source>
        <dbReference type="SAM" id="MobiDB-lite"/>
    </source>
</evidence>
<gene>
    <name evidence="2" type="ORF">TeGR_g14722</name>
</gene>
<feature type="compositionally biased region" description="Pro residues" evidence="1">
    <location>
        <begin position="381"/>
        <end position="394"/>
    </location>
</feature>
<evidence type="ECO:0000313" key="3">
    <source>
        <dbReference type="Proteomes" id="UP001165060"/>
    </source>
</evidence>
<dbReference type="InterPro" id="IPR032675">
    <property type="entry name" value="LRR_dom_sf"/>
</dbReference>
<feature type="compositionally biased region" description="Basic residues" evidence="1">
    <location>
        <begin position="249"/>
        <end position="262"/>
    </location>
</feature>
<accession>A0ABQ6M8L3</accession>
<keyword evidence="3" id="KW-1185">Reference proteome</keyword>
<dbReference type="Gene3D" id="3.80.10.10">
    <property type="entry name" value="Ribonuclease Inhibitor"/>
    <property type="match status" value="1"/>
</dbReference>
<dbReference type="InterPro" id="IPR053139">
    <property type="entry name" value="Surface_bspA-like"/>
</dbReference>
<evidence type="ECO:0000313" key="2">
    <source>
        <dbReference type="EMBL" id="GMI21710.1"/>
    </source>
</evidence>
<feature type="compositionally biased region" description="Pro residues" evidence="1">
    <location>
        <begin position="324"/>
        <end position="335"/>
    </location>
</feature>
<dbReference type="Proteomes" id="UP001165060">
    <property type="component" value="Unassembled WGS sequence"/>
</dbReference>
<feature type="compositionally biased region" description="Basic and acidic residues" evidence="1">
    <location>
        <begin position="215"/>
        <end position="233"/>
    </location>
</feature>
<feature type="region of interest" description="Disordered" evidence="1">
    <location>
        <begin position="366"/>
        <end position="397"/>
    </location>
</feature>
<feature type="region of interest" description="Disordered" evidence="1">
    <location>
        <begin position="315"/>
        <end position="346"/>
    </location>
</feature>
<organism evidence="2 3">
    <name type="scientific">Tetraparma gracilis</name>
    <dbReference type="NCBI Taxonomy" id="2962635"/>
    <lineage>
        <taxon>Eukaryota</taxon>
        <taxon>Sar</taxon>
        <taxon>Stramenopiles</taxon>
        <taxon>Ochrophyta</taxon>
        <taxon>Bolidophyceae</taxon>
        <taxon>Parmales</taxon>
        <taxon>Triparmaceae</taxon>
        <taxon>Tetraparma</taxon>
    </lineage>
</organism>
<name>A0ABQ6M8L3_9STRA</name>